<dbReference type="InterPro" id="IPR008265">
    <property type="entry name" value="Lipase_GDSL_AS"/>
</dbReference>
<feature type="domain" description="SGNH hydrolase-type esterase" evidence="1">
    <location>
        <begin position="11"/>
        <end position="194"/>
    </location>
</feature>
<dbReference type="InterPro" id="IPR013830">
    <property type="entry name" value="SGNH_hydro"/>
</dbReference>
<evidence type="ECO:0000313" key="3">
    <source>
        <dbReference type="Proteomes" id="UP001235343"/>
    </source>
</evidence>
<dbReference type="PROSITE" id="PS01098">
    <property type="entry name" value="LIPASE_GDSL_SER"/>
    <property type="match status" value="1"/>
</dbReference>
<dbReference type="PANTHER" id="PTHR30383">
    <property type="entry name" value="THIOESTERASE 1/PROTEASE 1/LYSOPHOSPHOLIPASE L1"/>
    <property type="match status" value="1"/>
</dbReference>
<dbReference type="EMBL" id="JASTZU010000049">
    <property type="protein sequence ID" value="MDL4841893.1"/>
    <property type="molecule type" value="Genomic_DNA"/>
</dbReference>
<dbReference type="InterPro" id="IPR036514">
    <property type="entry name" value="SGNH_hydro_sf"/>
</dbReference>
<dbReference type="InterPro" id="IPR051532">
    <property type="entry name" value="Ester_Hydrolysis_Enzymes"/>
</dbReference>
<proteinExistence type="predicted"/>
<dbReference type="RefSeq" id="WP_285933179.1">
    <property type="nucleotide sequence ID" value="NZ_JASTZU010000049.1"/>
</dbReference>
<evidence type="ECO:0000313" key="2">
    <source>
        <dbReference type="EMBL" id="MDL4841893.1"/>
    </source>
</evidence>
<sequence>MKFKENEKIVLIGDSITDAGRMSDPEQLGDGYFRLIRDYYLAKYPHMNLNFVNKGIGGNRVIDLLHRWEQDVISLNPDWVSISIGINDVWRQLDSPNIDQIYPEQFIAIYSKLLTNLNESTDSKIILMEPTIIEEDIDSKGNQLLIPYVKGVKQLAIEFDAFLIPTHDAFVQYLQSNSSYNLTTDGVHMNSIGNMLMKNTWIEAME</sequence>
<dbReference type="Pfam" id="PF13472">
    <property type="entry name" value="Lipase_GDSL_2"/>
    <property type="match status" value="1"/>
</dbReference>
<keyword evidence="3" id="KW-1185">Reference proteome</keyword>
<dbReference type="SUPFAM" id="SSF52266">
    <property type="entry name" value="SGNH hydrolase"/>
    <property type="match status" value="1"/>
</dbReference>
<name>A0ABT7L7Q4_9BACI</name>
<dbReference type="Gene3D" id="3.40.50.1110">
    <property type="entry name" value="SGNH hydrolase"/>
    <property type="match status" value="1"/>
</dbReference>
<reference evidence="2 3" key="1">
    <citation type="submission" date="2023-06" db="EMBL/GenBank/DDBJ databases">
        <title>Aquibacillus rhizosphaerae LR5S19.</title>
        <authorList>
            <person name="Sun J.-Q."/>
        </authorList>
    </citation>
    <scope>NUCLEOTIDE SEQUENCE [LARGE SCALE GENOMIC DNA]</scope>
    <source>
        <strain evidence="2 3">LR5S19</strain>
    </source>
</reference>
<evidence type="ECO:0000259" key="1">
    <source>
        <dbReference type="Pfam" id="PF13472"/>
    </source>
</evidence>
<dbReference type="GO" id="GO:0016787">
    <property type="term" value="F:hydrolase activity"/>
    <property type="evidence" value="ECO:0007669"/>
    <property type="project" value="UniProtKB-KW"/>
</dbReference>
<gene>
    <name evidence="2" type="ORF">QQS35_15750</name>
</gene>
<dbReference type="CDD" id="cd01834">
    <property type="entry name" value="SGNH_hydrolase_like_2"/>
    <property type="match status" value="1"/>
</dbReference>
<accession>A0ABT7L7Q4</accession>
<protein>
    <submittedName>
        <fullName evidence="2">SGNH/GDSL hydrolase family protein</fullName>
        <ecNumber evidence="2">3.1.-.-</ecNumber>
    </submittedName>
</protein>
<dbReference type="EC" id="3.1.-.-" evidence="2"/>
<dbReference type="Proteomes" id="UP001235343">
    <property type="component" value="Unassembled WGS sequence"/>
</dbReference>
<comment type="caution">
    <text evidence="2">The sequence shown here is derived from an EMBL/GenBank/DDBJ whole genome shotgun (WGS) entry which is preliminary data.</text>
</comment>
<organism evidence="2 3">
    <name type="scientific">Aquibacillus rhizosphaerae</name>
    <dbReference type="NCBI Taxonomy" id="3051431"/>
    <lineage>
        <taxon>Bacteria</taxon>
        <taxon>Bacillati</taxon>
        <taxon>Bacillota</taxon>
        <taxon>Bacilli</taxon>
        <taxon>Bacillales</taxon>
        <taxon>Bacillaceae</taxon>
        <taxon>Aquibacillus</taxon>
    </lineage>
</organism>
<dbReference type="PANTHER" id="PTHR30383:SF5">
    <property type="entry name" value="SGNH HYDROLASE-TYPE ESTERASE DOMAIN-CONTAINING PROTEIN"/>
    <property type="match status" value="1"/>
</dbReference>
<keyword evidence="2" id="KW-0378">Hydrolase</keyword>